<proteinExistence type="predicted"/>
<protein>
    <recommendedName>
        <fullName evidence="5">DEAD/DEAH box helicase</fullName>
    </recommendedName>
</protein>
<dbReference type="Pfam" id="PF04851">
    <property type="entry name" value="ResIII"/>
    <property type="match status" value="1"/>
</dbReference>
<evidence type="ECO:0008006" key="5">
    <source>
        <dbReference type="Google" id="ProtNLM"/>
    </source>
</evidence>
<dbReference type="InterPro" id="IPR027417">
    <property type="entry name" value="P-loop_NTPase"/>
</dbReference>
<dbReference type="EMBL" id="LQQO01000045">
    <property type="protein sequence ID" value="KZE10889.1"/>
    <property type="molecule type" value="Genomic_DNA"/>
</dbReference>
<comment type="caution">
    <text evidence="3">The sequence shown here is derived from an EMBL/GenBank/DDBJ whole genome shotgun (WGS) entry which is preliminary data.</text>
</comment>
<dbReference type="PANTHER" id="PTHR47962:SF7">
    <property type="entry name" value="MITOCHONDRIAL ATP-DEPENDENT HELICASE IRC3-RELATED"/>
    <property type="match status" value="1"/>
</dbReference>
<sequence>MAIVNPAATSGGYDRLAPFIVEECERRMRAYEAQPRDVNEHYETEVEVLSGGYAWRQLFELVQNAADAIGEAGDSSGRIQITLERDRIVAANTGAALDEGGIVALLNARSSSKRAGQIGRFGIGFKSLLKLGGAVEIVSRSVGLRFDPEWCRTTIRQRLGLETGARAPGMRLAVAVDPADPSGPLRPDGDLDWATTVVTAEVADPAVRERLVSEMVSFPAEFLLFLDADVELVLNVDGGPLRIITRRHDGDLLVVGDEQSETRWRVFQRRVRITDAAAIADALHLQARDEVPLAWAVPVGGREAAGQFWAFFPTQSQTLAEGILNAPWKLNSDRTGVIKGAWNEALMQEAAKLMADHMGYLATTEDPGIPIGALPRQLERQDEIAASLVKPLWDLLADRPIVADGTGSLRRAAELLRHPTQDAELLRRWHGIAGEMRTGPFVHPTCQAGRSRGARLTALAQEATGRRNRSLSGRPEALGIVTAPRWLERAASIDPTTATALLSLVGDAAERKLLAPQDLRAAAIIPTAGGRLAPAALTIITSGSAPAGLEPVAPAVVADERSKDVLTRILGVREMAEDVWGDVLAGALAAAKASGGDNWVPFWANLADAPPEAASAFLANVNANDLRFRDRTGAFRPRDELVVPSVDEADDVPNELALDRDFHAPHASRLPAWLLARLPPPGVRFGIELTGRAGRLVEGYFSNLRSLGWPRMKGSPRWGKTGVLQASIIDMPHGWKILPFAPAGLAADLGSQCIAALRRQTTAIGGDGDGNLFDAVTFGHLTRRENYEEFTAPHPFLAILAEHGRVRIGDSIVALRAAPEETALVLDAAGLCDGAAVTAFRRAMAEPTELDPLGRGKSADPTEVAGAWSAVFSAAAQVRDRFDRLCPVWEGAVRDGAVPPVVPTRDGPLPIDQVFVSVDRDQAASASEDGRLITLSPAAADLWIDAGARLLAEHTETSYDDTLDRPGPLTGLFPELSPLFASVTPPDAMWVFGLSERSGYQDREPPVARDATGVVLLDRDRMSALSWADGVKALVQALHGFGLLPTDPAEAMALLSSARAAEARANVRSEPNLPLRLLRAVGGDPAVLLATLPQPAVRALCGKAEAVTIAELAIAINGPAILSRLQAALASSGLQPPERWGGERAREFATELGFPAEYGSSVSVRRDPELLVSGPAPLPNLHDYQHDILASLRELIESGRGRRRAVVSLPTGGGKTRVAAEAVVRLVLNGEGERSALWVAQTDELCEQAVQCFRQLWSNLGREGQDLRVARLWAGQPDPRPPAADEPVVVVASIQTLNLRFDVRGLEWLSRPGVVVIDECHHAIAPSYSSLLRWLDVQTGTETARDREPPVLGLSATPWRGRDEDESARLAARFDRRWLPRDQAGLHDALRRRGVLAEMRYSPIRYDRPVELSEAERRHFDQYGELPEHVIERIGHDRERNDLIFEHVLASQASSILLFANSVAHGQYLAARLHLAGCPAAAVSGETDRLARQHFIRRFREGELRVLCNHSVLTTGFDAPKSDMILISRPVFSAVRYMQMVGRGLRGPANGGTPHCEVATVEDNILTYRDRLAYHFCRQFFEAGRERAAA</sequence>
<dbReference type="SUPFAM" id="SSF52540">
    <property type="entry name" value="P-loop containing nucleoside triphosphate hydrolases"/>
    <property type="match status" value="1"/>
</dbReference>
<dbReference type="PANTHER" id="PTHR47962">
    <property type="entry name" value="ATP-DEPENDENT HELICASE LHR-RELATED-RELATED"/>
    <property type="match status" value="1"/>
</dbReference>
<dbReference type="RefSeq" id="WP_066693049.1">
    <property type="nucleotide sequence ID" value="NZ_LQQO01000045.1"/>
</dbReference>
<dbReference type="InterPro" id="IPR006935">
    <property type="entry name" value="Helicase/UvrB_N"/>
</dbReference>
<organism evidence="3 4">
    <name type="scientific">Sphingomonas hankookensis</name>
    <dbReference type="NCBI Taxonomy" id="563996"/>
    <lineage>
        <taxon>Bacteria</taxon>
        <taxon>Pseudomonadati</taxon>
        <taxon>Pseudomonadota</taxon>
        <taxon>Alphaproteobacteria</taxon>
        <taxon>Sphingomonadales</taxon>
        <taxon>Sphingomonadaceae</taxon>
        <taxon>Sphingomonas</taxon>
    </lineage>
</organism>
<reference evidence="4" key="1">
    <citation type="submission" date="2016-01" db="EMBL/GenBank/DDBJ databases">
        <title>Draft genome of Chromobacterium sp. F49.</title>
        <authorList>
            <person name="Hong K.W."/>
        </authorList>
    </citation>
    <scope>NUCLEOTIDE SEQUENCE [LARGE SCALE GENOMIC DNA]</scope>
    <source>
        <strain evidence="4">CN3</strain>
    </source>
</reference>
<dbReference type="SMART" id="SM00490">
    <property type="entry name" value="HELICc"/>
    <property type="match status" value="1"/>
</dbReference>
<dbReference type="Gene3D" id="3.30.565.10">
    <property type="entry name" value="Histidine kinase-like ATPase, C-terminal domain"/>
    <property type="match status" value="1"/>
</dbReference>
<evidence type="ECO:0000313" key="4">
    <source>
        <dbReference type="Proteomes" id="UP000076609"/>
    </source>
</evidence>
<accession>A0ABR5Y8M9</accession>
<dbReference type="InterPro" id="IPR052511">
    <property type="entry name" value="ATP-dep_Helicase"/>
</dbReference>
<feature type="domain" description="Helicase C-terminal" evidence="2">
    <location>
        <begin position="1443"/>
        <end position="1590"/>
    </location>
</feature>
<dbReference type="Proteomes" id="UP000076609">
    <property type="component" value="Unassembled WGS sequence"/>
</dbReference>
<evidence type="ECO:0000259" key="2">
    <source>
        <dbReference type="PROSITE" id="PS51194"/>
    </source>
</evidence>
<dbReference type="PROSITE" id="PS51192">
    <property type="entry name" value="HELICASE_ATP_BIND_1"/>
    <property type="match status" value="1"/>
</dbReference>
<dbReference type="SMART" id="SM00487">
    <property type="entry name" value="DEXDc"/>
    <property type="match status" value="1"/>
</dbReference>
<evidence type="ECO:0000313" key="3">
    <source>
        <dbReference type="EMBL" id="KZE10889.1"/>
    </source>
</evidence>
<dbReference type="InterPro" id="IPR014001">
    <property type="entry name" value="Helicase_ATP-bd"/>
</dbReference>
<evidence type="ECO:0000259" key="1">
    <source>
        <dbReference type="PROSITE" id="PS51192"/>
    </source>
</evidence>
<dbReference type="NCBIfam" id="NF047352">
    <property type="entry name" value="P_loop_sacsin"/>
    <property type="match status" value="1"/>
</dbReference>
<dbReference type="Gene3D" id="3.40.50.300">
    <property type="entry name" value="P-loop containing nucleotide triphosphate hydrolases"/>
    <property type="match status" value="2"/>
</dbReference>
<keyword evidence="4" id="KW-1185">Reference proteome</keyword>
<dbReference type="SUPFAM" id="SSF55874">
    <property type="entry name" value="ATPase domain of HSP90 chaperone/DNA topoisomerase II/histidine kinase"/>
    <property type="match status" value="1"/>
</dbReference>
<dbReference type="InterPro" id="IPR001650">
    <property type="entry name" value="Helicase_C-like"/>
</dbReference>
<dbReference type="InterPro" id="IPR036890">
    <property type="entry name" value="HATPase_C_sf"/>
</dbReference>
<gene>
    <name evidence="3" type="ORF">AVT10_05930</name>
</gene>
<name>A0ABR5Y8M9_9SPHN</name>
<dbReference type="PROSITE" id="PS51194">
    <property type="entry name" value="HELICASE_CTER"/>
    <property type="match status" value="1"/>
</dbReference>
<dbReference type="Pfam" id="PF00271">
    <property type="entry name" value="Helicase_C"/>
    <property type="match status" value="1"/>
</dbReference>
<feature type="domain" description="Helicase ATP-binding" evidence="1">
    <location>
        <begin position="1196"/>
        <end position="1376"/>
    </location>
</feature>